<evidence type="ECO:0000256" key="1">
    <source>
        <dbReference type="RuleBase" id="RU369079"/>
    </source>
</evidence>
<feature type="transmembrane region" description="Helical" evidence="2">
    <location>
        <begin position="540"/>
        <end position="557"/>
    </location>
</feature>
<dbReference type="Proteomes" id="UP001413721">
    <property type="component" value="Unassembled WGS sequence"/>
</dbReference>
<reference evidence="4 5" key="1">
    <citation type="submission" date="2024-03" db="EMBL/GenBank/DDBJ databases">
        <title>High-quality draft genome sequencing of Tistrella sp. BH-R2-4.</title>
        <authorList>
            <person name="Dong C."/>
        </authorList>
    </citation>
    <scope>NUCLEOTIDE SEQUENCE [LARGE SCALE GENOMIC DNA]</scope>
    <source>
        <strain evidence="4 5">BH-R2-4</strain>
    </source>
</reference>
<dbReference type="InterPro" id="IPR010656">
    <property type="entry name" value="DctM"/>
</dbReference>
<comment type="function">
    <text evidence="1">Part of the tripartite ATP-independent periplasmic (TRAP) transport system.</text>
</comment>
<dbReference type="NCBIfam" id="TIGR02123">
    <property type="entry name" value="TRAP_fused"/>
    <property type="match status" value="1"/>
</dbReference>
<evidence type="ECO:0000259" key="3">
    <source>
        <dbReference type="Pfam" id="PF06808"/>
    </source>
</evidence>
<gene>
    <name evidence="4" type="ORF">WG926_01805</name>
</gene>
<keyword evidence="1" id="KW-0813">Transport</keyword>
<dbReference type="Pfam" id="PF06808">
    <property type="entry name" value="DctM"/>
    <property type="match status" value="1"/>
</dbReference>
<feature type="domain" description="TRAP C4-dicarboxylate transport system permease DctM subunit" evidence="3">
    <location>
        <begin position="126"/>
        <end position="567"/>
    </location>
</feature>
<dbReference type="InterPro" id="IPR011853">
    <property type="entry name" value="TRAP_DctM-Dct_fused"/>
</dbReference>
<feature type="transmembrane region" description="Helical" evidence="2">
    <location>
        <begin position="185"/>
        <end position="209"/>
    </location>
</feature>
<keyword evidence="2" id="KW-0472">Membrane</keyword>
<dbReference type="RefSeq" id="WP_345931155.1">
    <property type="nucleotide sequence ID" value="NZ_JBBKTV010000001.1"/>
</dbReference>
<keyword evidence="5" id="KW-1185">Reference proteome</keyword>
<feature type="transmembrane region" description="Helical" evidence="2">
    <location>
        <begin position="144"/>
        <end position="165"/>
    </location>
</feature>
<feature type="transmembrane region" description="Helical" evidence="2">
    <location>
        <begin position="505"/>
        <end position="528"/>
    </location>
</feature>
<feature type="transmembrane region" description="Helical" evidence="2">
    <location>
        <begin position="479"/>
        <end position="499"/>
    </location>
</feature>
<accession>A0ABU9YEC4</accession>
<sequence length="660" mass="70366">MTTANDTGGGPAARGGLRPVLRHMAHAVAIGMSLFHIWAGVFGEPPALAYRPVHLLLAFAVMLLLAASMRAPEAGVRRWLGLGWDLLMLLAIIAATLFLVMDNVRISERMEYMTRLLTSERVLGALLILAVLDAVRRSIGWPMVVITAVFLIYTQVGDLLPYPFWHRGYSIDRVIEQMYLTVDGIWTVPLAVTASYIFLFVLFGALLVASGAGEFFTQLARALTGRIVGGPAKTAVVSSAFFSMLSGSSTANVVTTGSFTIPAMKRGGFSGPFAGGVEAVASTGGQIMPPIMGAAAFIMMETLGVPYGDIMMAAILPALFYFASVFIMVDLEARRLNLRPAADEEIPRAWPVLKAQGYLLVPVIFMVWALVAGYTPARAGVWAIGMLAAMIIVFDRRKGVRGLLAIFADALITAPKLIAPITAACAVGGIIVGVVSMTGLGYRMATIIIETSHGILPLALALTMVVAVIMGMGMPTSAVYIVLAVILAPAFVDFGVVPIAVHMFIFYYAVISNITPPLAVASFAAAAVGNADPWRTSMNAVRLGLPVFAIPYVFIYHPEFLAQGSLPDIAYVCVLMALSVVAIAIASIGWFRVPLSGRTRAAALLFAAILLPSEHFDRVIQLAIVAATFGLFWLLLTIDIRRNGPLAAPAATPDRRKTPS</sequence>
<feature type="transmembrane region" description="Helical" evidence="2">
    <location>
        <begin position="79"/>
        <end position="100"/>
    </location>
</feature>
<feature type="transmembrane region" description="Helical" evidence="2">
    <location>
        <begin position="48"/>
        <end position="67"/>
    </location>
</feature>
<feature type="transmembrane region" description="Helical" evidence="2">
    <location>
        <begin position="24"/>
        <end position="42"/>
    </location>
</feature>
<keyword evidence="1" id="KW-1003">Cell membrane</keyword>
<organism evidence="4 5">
    <name type="scientific">Tistrella arctica</name>
    <dbReference type="NCBI Taxonomy" id="3133430"/>
    <lineage>
        <taxon>Bacteria</taxon>
        <taxon>Pseudomonadati</taxon>
        <taxon>Pseudomonadota</taxon>
        <taxon>Alphaproteobacteria</taxon>
        <taxon>Geminicoccales</taxon>
        <taxon>Geminicoccaceae</taxon>
        <taxon>Tistrella</taxon>
    </lineage>
</organism>
<feature type="transmembrane region" description="Helical" evidence="2">
    <location>
        <begin position="417"/>
        <end position="442"/>
    </location>
</feature>
<feature type="transmembrane region" description="Helical" evidence="2">
    <location>
        <begin position="619"/>
        <end position="636"/>
    </location>
</feature>
<comment type="caution">
    <text evidence="4">The sequence shown here is derived from an EMBL/GenBank/DDBJ whole genome shotgun (WGS) entry which is preliminary data.</text>
</comment>
<keyword evidence="2" id="KW-0812">Transmembrane</keyword>
<feature type="transmembrane region" description="Helical" evidence="2">
    <location>
        <begin position="310"/>
        <end position="331"/>
    </location>
</feature>
<evidence type="ECO:0000313" key="5">
    <source>
        <dbReference type="Proteomes" id="UP001413721"/>
    </source>
</evidence>
<dbReference type="EMBL" id="JBBKTW010000001">
    <property type="protein sequence ID" value="MEN2987020.1"/>
    <property type="molecule type" value="Genomic_DNA"/>
</dbReference>
<keyword evidence="1" id="KW-0997">Cell inner membrane</keyword>
<name>A0ABU9YEC4_9PROT</name>
<protein>
    <submittedName>
        <fullName evidence="4">TRAP transporter permease</fullName>
    </submittedName>
</protein>
<keyword evidence="2" id="KW-1133">Transmembrane helix</keyword>
<feature type="transmembrane region" description="Helical" evidence="2">
    <location>
        <begin position="352"/>
        <end position="373"/>
    </location>
</feature>
<comment type="subcellular location">
    <subcellularLocation>
        <location evidence="1">Cell inner membrane</location>
        <topology evidence="1">Multi-pass membrane protein</topology>
    </subcellularLocation>
</comment>
<evidence type="ECO:0000256" key="2">
    <source>
        <dbReference type="SAM" id="Phobius"/>
    </source>
</evidence>
<feature type="transmembrane region" description="Helical" evidence="2">
    <location>
        <begin position="454"/>
        <end position="472"/>
    </location>
</feature>
<proteinExistence type="predicted"/>
<dbReference type="PANTHER" id="PTHR43849:SF2">
    <property type="entry name" value="BLL3936 PROTEIN"/>
    <property type="match status" value="1"/>
</dbReference>
<evidence type="ECO:0000313" key="4">
    <source>
        <dbReference type="EMBL" id="MEN2987020.1"/>
    </source>
</evidence>
<dbReference type="PANTHER" id="PTHR43849">
    <property type="entry name" value="BLL3936 PROTEIN"/>
    <property type="match status" value="1"/>
</dbReference>
<feature type="transmembrane region" description="Helical" evidence="2">
    <location>
        <begin position="569"/>
        <end position="590"/>
    </location>
</feature>